<feature type="chain" id="PRO_5034949934" evidence="5">
    <location>
        <begin position="23"/>
        <end position="531"/>
    </location>
</feature>
<sequence length="531" mass="57433">MPSSRLLFFSVLALSLTTSISAQEPTDVASVVEPSDFNVTEALLGQGVDVNELPGLSELSKRSDLGCSIACNSLKIIFGDDGVETRNEGAFTNFTASYWSSNQAEVTPYCIVKPSKPAQVSVVVLLSRLTQCPFAAKSGGHAAMAGASNIEGGITVSFINMRDITLSADKTIASIQPGNIWGDVYQQLTKSDLTVVGGRLYNIGVGGLTTGGGISYFSNLYGWACDNVASYDVVLASGVIVRATPSQFPDLYWALRGGGNNFGLVVSFNLFTIPLPGGQMWGGSRTYTEDKFPEVTEAFTNILANSADDPKAGLYIVWAYSGGNKFAIPALYYSEPDGGNATIWSDFNAIESVSDTTKNRILHEWGQETMNDSPPGLREVYYMITTQADPDLFAFARDLFYENVHKVADIPGMIPVLATQGITVPQMEAMTKNGGNALGLNAEDGPVYILQLCAMWDDIEDDATVYYNYVYMNYASQYQDVISSYGAESKTSLKSISKKYDPQQVFQLLQPGYFKLDRAPIPDSGYFSTGI</sequence>
<feature type="domain" description="FAD-binding PCMH-type" evidence="6">
    <location>
        <begin position="104"/>
        <end position="275"/>
    </location>
</feature>
<dbReference type="GO" id="GO:0016491">
    <property type="term" value="F:oxidoreductase activity"/>
    <property type="evidence" value="ECO:0007669"/>
    <property type="project" value="UniProtKB-KW"/>
</dbReference>
<dbReference type="InterPro" id="IPR006094">
    <property type="entry name" value="Oxid_FAD_bind_N"/>
</dbReference>
<reference evidence="7 8" key="1">
    <citation type="submission" date="2019-12" db="EMBL/GenBank/DDBJ databases">
        <title>A genome sequence resource for the geographically widespread anthracnose pathogen Colletotrichum asianum.</title>
        <authorList>
            <person name="Meng Y."/>
        </authorList>
    </citation>
    <scope>NUCLEOTIDE SEQUENCE [LARGE SCALE GENOMIC DNA]</scope>
    <source>
        <strain evidence="7 8">ICMP 18580</strain>
    </source>
</reference>
<protein>
    <submittedName>
        <fullName evidence="7">Bifunctional solanapyrone synthase</fullName>
    </submittedName>
</protein>
<proteinExistence type="inferred from homology"/>
<dbReference type="SUPFAM" id="SSF56176">
    <property type="entry name" value="FAD-binding/transporter-associated domain-like"/>
    <property type="match status" value="1"/>
</dbReference>
<dbReference type="PANTHER" id="PTHR42973">
    <property type="entry name" value="BINDING OXIDOREDUCTASE, PUTATIVE (AFU_ORTHOLOGUE AFUA_1G17690)-RELATED"/>
    <property type="match status" value="1"/>
</dbReference>
<dbReference type="GO" id="GO:0071949">
    <property type="term" value="F:FAD binding"/>
    <property type="evidence" value="ECO:0007669"/>
    <property type="project" value="InterPro"/>
</dbReference>
<dbReference type="InterPro" id="IPR016166">
    <property type="entry name" value="FAD-bd_PCMH"/>
</dbReference>
<evidence type="ECO:0000313" key="7">
    <source>
        <dbReference type="EMBL" id="KAF0325372.1"/>
    </source>
</evidence>
<accession>A0A8H3ZRY5</accession>
<dbReference type="PROSITE" id="PS51387">
    <property type="entry name" value="FAD_PCMH"/>
    <property type="match status" value="1"/>
</dbReference>
<dbReference type="AlphaFoldDB" id="A0A8H3ZRY5"/>
<organism evidence="7 8">
    <name type="scientific">Colletotrichum asianum</name>
    <dbReference type="NCBI Taxonomy" id="702518"/>
    <lineage>
        <taxon>Eukaryota</taxon>
        <taxon>Fungi</taxon>
        <taxon>Dikarya</taxon>
        <taxon>Ascomycota</taxon>
        <taxon>Pezizomycotina</taxon>
        <taxon>Sordariomycetes</taxon>
        <taxon>Hypocreomycetidae</taxon>
        <taxon>Glomerellales</taxon>
        <taxon>Glomerellaceae</taxon>
        <taxon>Colletotrichum</taxon>
        <taxon>Colletotrichum gloeosporioides species complex</taxon>
    </lineage>
</organism>
<evidence type="ECO:0000313" key="8">
    <source>
        <dbReference type="Proteomes" id="UP000434172"/>
    </source>
</evidence>
<dbReference type="OrthoDB" id="2151789at2759"/>
<evidence type="ECO:0000256" key="4">
    <source>
        <dbReference type="ARBA" id="ARBA00023002"/>
    </source>
</evidence>
<keyword evidence="8" id="KW-1185">Reference proteome</keyword>
<dbReference type="Proteomes" id="UP000434172">
    <property type="component" value="Unassembled WGS sequence"/>
</dbReference>
<evidence type="ECO:0000256" key="1">
    <source>
        <dbReference type="ARBA" id="ARBA00005466"/>
    </source>
</evidence>
<name>A0A8H3ZRY5_9PEZI</name>
<dbReference type="InterPro" id="IPR036318">
    <property type="entry name" value="FAD-bd_PCMH-like_sf"/>
</dbReference>
<keyword evidence="2" id="KW-0285">Flavoprotein</keyword>
<dbReference type="PANTHER" id="PTHR42973:SF34">
    <property type="entry name" value="FAD BINDING DOMAIN PROTEIN (AFU_ORTHOLOGUE AFUA_3G02770)"/>
    <property type="match status" value="1"/>
</dbReference>
<evidence type="ECO:0000259" key="6">
    <source>
        <dbReference type="PROSITE" id="PS51387"/>
    </source>
</evidence>
<dbReference type="InterPro" id="IPR016169">
    <property type="entry name" value="FAD-bd_PCMH_sub2"/>
</dbReference>
<keyword evidence="4" id="KW-0560">Oxidoreductase</keyword>
<feature type="signal peptide" evidence="5">
    <location>
        <begin position="1"/>
        <end position="22"/>
    </location>
</feature>
<evidence type="ECO:0000256" key="5">
    <source>
        <dbReference type="SAM" id="SignalP"/>
    </source>
</evidence>
<dbReference type="Gene3D" id="3.30.465.10">
    <property type="match status" value="1"/>
</dbReference>
<evidence type="ECO:0000256" key="2">
    <source>
        <dbReference type="ARBA" id="ARBA00022630"/>
    </source>
</evidence>
<dbReference type="Pfam" id="PF01565">
    <property type="entry name" value="FAD_binding_4"/>
    <property type="match status" value="1"/>
</dbReference>
<gene>
    <name evidence="7" type="ORF">GQ607_007406</name>
</gene>
<keyword evidence="3" id="KW-0274">FAD</keyword>
<dbReference type="InterPro" id="IPR050416">
    <property type="entry name" value="FAD-linked_Oxidoreductase"/>
</dbReference>
<comment type="caution">
    <text evidence="7">The sequence shown here is derived from an EMBL/GenBank/DDBJ whole genome shotgun (WGS) entry which is preliminary data.</text>
</comment>
<dbReference type="EMBL" id="WOWK01000037">
    <property type="protein sequence ID" value="KAF0325372.1"/>
    <property type="molecule type" value="Genomic_DNA"/>
</dbReference>
<comment type="similarity">
    <text evidence="1">Belongs to the oxygen-dependent FAD-linked oxidoreductase family.</text>
</comment>
<keyword evidence="5" id="KW-0732">Signal</keyword>
<evidence type="ECO:0000256" key="3">
    <source>
        <dbReference type="ARBA" id="ARBA00022827"/>
    </source>
</evidence>